<comment type="caution">
    <text evidence="1">The sequence shown here is derived from an EMBL/GenBank/DDBJ whole genome shotgun (WGS) entry which is preliminary data.</text>
</comment>
<sequence length="145" mass="16400">MMKLLYGDDPTSYSEVLVERLAMMKLKFSGSLEKLAMWIPHPGVLAKLEGTGFEFFSNMRAAKSCLPLLASMFSFFDTDTSCFLFNNNCLCFGLEDIYYLTGLPIIGKAVIGYDYGLYTLCYELLGKREYFTISSGKKIVFHLVI</sequence>
<gene>
    <name evidence="1" type="ORF">G2W53_028842</name>
</gene>
<evidence type="ECO:0000313" key="1">
    <source>
        <dbReference type="EMBL" id="KAF7814873.1"/>
    </source>
</evidence>
<proteinExistence type="predicted"/>
<dbReference type="Proteomes" id="UP000634136">
    <property type="component" value="Unassembled WGS sequence"/>
</dbReference>
<dbReference type="OrthoDB" id="1436665at2759"/>
<evidence type="ECO:0000313" key="2">
    <source>
        <dbReference type="Proteomes" id="UP000634136"/>
    </source>
</evidence>
<keyword evidence="2" id="KW-1185">Reference proteome</keyword>
<reference evidence="1" key="1">
    <citation type="submission" date="2020-09" db="EMBL/GenBank/DDBJ databases">
        <title>Genome-Enabled Discovery of Anthraquinone Biosynthesis in Senna tora.</title>
        <authorList>
            <person name="Kang S.-H."/>
            <person name="Pandey R.P."/>
            <person name="Lee C.-M."/>
            <person name="Sim J.-S."/>
            <person name="Jeong J.-T."/>
            <person name="Choi B.-S."/>
            <person name="Jung M."/>
            <person name="Ginzburg D."/>
            <person name="Zhao K."/>
            <person name="Won S.Y."/>
            <person name="Oh T.-J."/>
            <person name="Yu Y."/>
            <person name="Kim N.-H."/>
            <person name="Lee O.R."/>
            <person name="Lee T.-H."/>
            <person name="Bashyal P."/>
            <person name="Kim T.-S."/>
            <person name="Lee W.-H."/>
            <person name="Kawkins C."/>
            <person name="Kim C.-K."/>
            <person name="Kim J.S."/>
            <person name="Ahn B.O."/>
            <person name="Rhee S.Y."/>
            <person name="Sohng J.K."/>
        </authorList>
    </citation>
    <scope>NUCLEOTIDE SEQUENCE</scope>
    <source>
        <tissue evidence="1">Leaf</tissue>
    </source>
</reference>
<accession>A0A834T457</accession>
<protein>
    <submittedName>
        <fullName evidence="1">Protein MAIN-LIKE 1-like</fullName>
    </submittedName>
</protein>
<dbReference type="AlphaFoldDB" id="A0A834T457"/>
<name>A0A834T457_9FABA</name>
<organism evidence="1 2">
    <name type="scientific">Senna tora</name>
    <dbReference type="NCBI Taxonomy" id="362788"/>
    <lineage>
        <taxon>Eukaryota</taxon>
        <taxon>Viridiplantae</taxon>
        <taxon>Streptophyta</taxon>
        <taxon>Embryophyta</taxon>
        <taxon>Tracheophyta</taxon>
        <taxon>Spermatophyta</taxon>
        <taxon>Magnoliopsida</taxon>
        <taxon>eudicotyledons</taxon>
        <taxon>Gunneridae</taxon>
        <taxon>Pentapetalae</taxon>
        <taxon>rosids</taxon>
        <taxon>fabids</taxon>
        <taxon>Fabales</taxon>
        <taxon>Fabaceae</taxon>
        <taxon>Caesalpinioideae</taxon>
        <taxon>Cassia clade</taxon>
        <taxon>Senna</taxon>
    </lineage>
</organism>
<dbReference type="EMBL" id="JAAIUW010000009">
    <property type="protein sequence ID" value="KAF7814873.1"/>
    <property type="molecule type" value="Genomic_DNA"/>
</dbReference>